<keyword evidence="3" id="KW-1185">Reference proteome</keyword>
<dbReference type="RefSeq" id="WP_084106744.1">
    <property type="nucleotide sequence ID" value="NZ_FQVG01000049.1"/>
</dbReference>
<gene>
    <name evidence="2" type="ORF">SAMN02746091_02151</name>
</gene>
<evidence type="ECO:0000313" key="3">
    <source>
        <dbReference type="Proteomes" id="UP000184423"/>
    </source>
</evidence>
<protein>
    <recommendedName>
        <fullName evidence="4">Alpha-glucosidase</fullName>
    </recommendedName>
</protein>
<dbReference type="Proteomes" id="UP000184423">
    <property type="component" value="Unassembled WGS sequence"/>
</dbReference>
<proteinExistence type="predicted"/>
<feature type="transmembrane region" description="Helical" evidence="1">
    <location>
        <begin position="188"/>
        <end position="211"/>
    </location>
</feature>
<evidence type="ECO:0008006" key="4">
    <source>
        <dbReference type="Google" id="ProtNLM"/>
    </source>
</evidence>
<sequence>MQMVNILKSLYERVEKLKLEGKKKNKINKALNRLIEEYSNIDIDTNNEIYKALIKKGKDVLKSTSTADIEGYIRYCEAAIYDFKGDLKPLNYLFRAFLITSILFMILAPQYFGPILPLIFILPIFLGIKGLKKRSATGLTLALSVLPMGLLTSVASIKNSILALGEGNKFYTELAQFYKISLSTAKGLFLAFFILSIVLAFTSIYTFVIGVKHNRMFV</sequence>
<evidence type="ECO:0000256" key="1">
    <source>
        <dbReference type="SAM" id="Phobius"/>
    </source>
</evidence>
<evidence type="ECO:0000313" key="2">
    <source>
        <dbReference type="EMBL" id="SHF27433.1"/>
    </source>
</evidence>
<dbReference type="AlphaFoldDB" id="A0A1M5AAZ0"/>
<name>A0A1M5AAZ0_9CLOT</name>
<keyword evidence="1" id="KW-1133">Transmembrane helix</keyword>
<feature type="transmembrane region" description="Helical" evidence="1">
    <location>
        <begin position="114"/>
        <end position="131"/>
    </location>
</feature>
<organism evidence="2 3">
    <name type="scientific">Caloramator proteoclasticus DSM 10124</name>
    <dbReference type="NCBI Taxonomy" id="1121262"/>
    <lineage>
        <taxon>Bacteria</taxon>
        <taxon>Bacillati</taxon>
        <taxon>Bacillota</taxon>
        <taxon>Clostridia</taxon>
        <taxon>Eubacteriales</taxon>
        <taxon>Clostridiaceae</taxon>
        <taxon>Caloramator</taxon>
    </lineage>
</organism>
<keyword evidence="1" id="KW-0472">Membrane</keyword>
<reference evidence="3" key="1">
    <citation type="submission" date="2016-11" db="EMBL/GenBank/DDBJ databases">
        <authorList>
            <person name="Varghese N."/>
            <person name="Submissions S."/>
        </authorList>
    </citation>
    <scope>NUCLEOTIDE SEQUENCE [LARGE SCALE GENOMIC DNA]</scope>
    <source>
        <strain evidence="3">DSM 10124</strain>
    </source>
</reference>
<accession>A0A1M5AAZ0</accession>
<keyword evidence="1" id="KW-0812">Transmembrane</keyword>
<dbReference type="EMBL" id="FQVG01000049">
    <property type="protein sequence ID" value="SHF27433.1"/>
    <property type="molecule type" value="Genomic_DNA"/>
</dbReference>
<feature type="transmembrane region" description="Helical" evidence="1">
    <location>
        <begin position="138"/>
        <end position="157"/>
    </location>
</feature>